<sequence>MSGAKFERPCLQQALEFARSGDVLAVWRLDRLSRSLKDLIDVVNKLKAKGIELQRIHESINTTTNSGKLMFHIFGTLAEFERNLIRERTQTGLVSARARGRSGRRPKSLNAEKQALAKSSLTLTVAILKMTNDWFVI</sequence>
<gene>
    <name evidence="5" type="primary">pin_2</name>
    <name evidence="4" type="synonym">gin</name>
    <name evidence="4" type="ORF">Lbir_1730</name>
    <name evidence="5" type="ORF">NCTC12437_03166</name>
</gene>
<dbReference type="Pfam" id="PF00239">
    <property type="entry name" value="Resolvase"/>
    <property type="match status" value="1"/>
</dbReference>
<dbReference type="EMBL" id="LNXT01000022">
    <property type="protein sequence ID" value="KTC71476.1"/>
    <property type="molecule type" value="Genomic_DNA"/>
</dbReference>
<evidence type="ECO:0000313" key="6">
    <source>
        <dbReference type="Proteomes" id="UP000054735"/>
    </source>
</evidence>
<evidence type="ECO:0000313" key="4">
    <source>
        <dbReference type="EMBL" id="KTC71476.1"/>
    </source>
</evidence>
<name>A0A378JQF3_9GAMM</name>
<dbReference type="InterPro" id="IPR006119">
    <property type="entry name" value="Resolv_N"/>
</dbReference>
<evidence type="ECO:0000256" key="2">
    <source>
        <dbReference type="ARBA" id="ARBA00023172"/>
    </source>
</evidence>
<feature type="domain" description="Resolvase/invertase-type recombinase catalytic" evidence="3">
    <location>
        <begin position="1"/>
        <end position="100"/>
    </location>
</feature>
<reference evidence="5 7" key="2">
    <citation type="submission" date="2018-06" db="EMBL/GenBank/DDBJ databases">
        <authorList>
            <consortium name="Pathogen Informatics"/>
            <person name="Doyle S."/>
        </authorList>
    </citation>
    <scope>NUCLEOTIDE SEQUENCE [LARGE SCALE GENOMIC DNA]</scope>
    <source>
        <strain evidence="5 7">NCTC12437</strain>
    </source>
</reference>
<dbReference type="InterPro" id="IPR050639">
    <property type="entry name" value="SSR_resolvase"/>
</dbReference>
<dbReference type="CDD" id="cd03768">
    <property type="entry name" value="SR_ResInv"/>
    <property type="match status" value="1"/>
</dbReference>
<dbReference type="GO" id="GO:0000150">
    <property type="term" value="F:DNA strand exchange activity"/>
    <property type="evidence" value="ECO:0007669"/>
    <property type="project" value="InterPro"/>
</dbReference>
<keyword evidence="1" id="KW-0238">DNA-binding</keyword>
<dbReference type="AlphaFoldDB" id="A0A378JQF3"/>
<keyword evidence="2" id="KW-0233">DNA recombination</keyword>
<dbReference type="PANTHER" id="PTHR30461">
    <property type="entry name" value="DNA-INVERTASE FROM LAMBDOID PROPHAGE"/>
    <property type="match status" value="1"/>
</dbReference>
<evidence type="ECO:0000313" key="7">
    <source>
        <dbReference type="Proteomes" id="UP000255066"/>
    </source>
</evidence>
<dbReference type="InterPro" id="IPR036162">
    <property type="entry name" value="Resolvase-like_N_sf"/>
</dbReference>
<keyword evidence="6" id="KW-1185">Reference proteome</keyword>
<dbReference type="SMART" id="SM00857">
    <property type="entry name" value="Resolvase"/>
    <property type="match status" value="1"/>
</dbReference>
<dbReference type="Gene3D" id="3.40.50.1390">
    <property type="entry name" value="Resolvase, N-terminal catalytic domain"/>
    <property type="match status" value="1"/>
</dbReference>
<protein>
    <submittedName>
        <fullName evidence="4">DNA-invertase</fullName>
    </submittedName>
    <submittedName>
        <fullName evidence="5">Site-specific DNA recombinase e14 prophage</fullName>
    </submittedName>
</protein>
<dbReference type="Proteomes" id="UP000054735">
    <property type="component" value="Unassembled WGS sequence"/>
</dbReference>
<evidence type="ECO:0000259" key="3">
    <source>
        <dbReference type="PROSITE" id="PS51736"/>
    </source>
</evidence>
<dbReference type="SUPFAM" id="SSF53041">
    <property type="entry name" value="Resolvase-like"/>
    <property type="match status" value="1"/>
</dbReference>
<dbReference type="EMBL" id="UGNW01000002">
    <property type="protein sequence ID" value="STX60875.1"/>
    <property type="molecule type" value="Genomic_DNA"/>
</dbReference>
<dbReference type="Proteomes" id="UP000255066">
    <property type="component" value="Unassembled WGS sequence"/>
</dbReference>
<dbReference type="STRING" id="28083.Lbir_1730"/>
<dbReference type="PANTHER" id="PTHR30461:SF2">
    <property type="entry name" value="SERINE RECOMBINASE PINE-RELATED"/>
    <property type="match status" value="1"/>
</dbReference>
<dbReference type="GO" id="GO:0003677">
    <property type="term" value="F:DNA binding"/>
    <property type="evidence" value="ECO:0007669"/>
    <property type="project" value="UniProtKB-KW"/>
</dbReference>
<evidence type="ECO:0000256" key="1">
    <source>
        <dbReference type="ARBA" id="ARBA00023125"/>
    </source>
</evidence>
<proteinExistence type="predicted"/>
<organism evidence="5 7">
    <name type="scientific">Legionella birminghamensis</name>
    <dbReference type="NCBI Taxonomy" id="28083"/>
    <lineage>
        <taxon>Bacteria</taxon>
        <taxon>Pseudomonadati</taxon>
        <taxon>Pseudomonadota</taxon>
        <taxon>Gammaproteobacteria</taxon>
        <taxon>Legionellales</taxon>
        <taxon>Legionellaceae</taxon>
        <taxon>Legionella</taxon>
    </lineage>
</organism>
<evidence type="ECO:0000313" key="5">
    <source>
        <dbReference type="EMBL" id="STX60875.1"/>
    </source>
</evidence>
<dbReference type="PROSITE" id="PS51736">
    <property type="entry name" value="RECOMBINASES_3"/>
    <property type="match status" value="1"/>
</dbReference>
<reference evidence="4 6" key="1">
    <citation type="submission" date="2015-11" db="EMBL/GenBank/DDBJ databases">
        <title>Genomic analysis of 38 Legionella species identifies large and diverse effector repertoires.</title>
        <authorList>
            <person name="Burstein D."/>
            <person name="Amaro F."/>
            <person name="Zusman T."/>
            <person name="Lifshitz Z."/>
            <person name="Cohen O."/>
            <person name="Gilbert J.A."/>
            <person name="Pupko T."/>
            <person name="Shuman H.A."/>
            <person name="Segal G."/>
        </authorList>
    </citation>
    <scope>NUCLEOTIDE SEQUENCE [LARGE SCALE GENOMIC DNA]</scope>
    <source>
        <strain evidence="4 6">CDC#1407-AL-14</strain>
    </source>
</reference>
<dbReference type="RefSeq" id="WP_272946872.1">
    <property type="nucleotide sequence ID" value="NZ_UGNW01000002.1"/>
</dbReference>
<accession>A0A378JQF3</accession>